<dbReference type="InterPro" id="IPR043504">
    <property type="entry name" value="Peptidase_S1_PA_chymotrypsin"/>
</dbReference>
<dbReference type="CDD" id="cd00190">
    <property type="entry name" value="Tryp_SPc"/>
    <property type="match status" value="1"/>
</dbReference>
<name>A0A9P0ITX1_9DIPT</name>
<gene>
    <name evidence="11" type="ORF">CHIRRI_LOCUS5264</name>
</gene>
<proteinExistence type="inferred from homology"/>
<dbReference type="GO" id="GO:0045087">
    <property type="term" value="P:innate immune response"/>
    <property type="evidence" value="ECO:0007669"/>
    <property type="project" value="UniProtKB-KW"/>
</dbReference>
<evidence type="ECO:0000313" key="11">
    <source>
        <dbReference type="EMBL" id="CAH1717809.1"/>
    </source>
</evidence>
<evidence type="ECO:0000256" key="1">
    <source>
        <dbReference type="ARBA" id="ARBA00004613"/>
    </source>
</evidence>
<dbReference type="InterPro" id="IPR051487">
    <property type="entry name" value="Ser/Thr_Proteases_Immune/Dev"/>
</dbReference>
<protein>
    <recommendedName>
        <fullName evidence="10">Peptidase S1 domain-containing protein</fullName>
    </recommendedName>
</protein>
<dbReference type="InterPro" id="IPR001254">
    <property type="entry name" value="Trypsin_dom"/>
</dbReference>
<dbReference type="Pfam" id="PF00089">
    <property type="entry name" value="Trypsin"/>
    <property type="match status" value="1"/>
</dbReference>
<dbReference type="GO" id="GO:0004252">
    <property type="term" value="F:serine-type endopeptidase activity"/>
    <property type="evidence" value="ECO:0007669"/>
    <property type="project" value="InterPro"/>
</dbReference>
<evidence type="ECO:0000256" key="2">
    <source>
        <dbReference type="ARBA" id="ARBA00022525"/>
    </source>
</evidence>
<feature type="chain" id="PRO_5040308777" description="Peptidase S1 domain-containing protein" evidence="9">
    <location>
        <begin position="23"/>
        <end position="335"/>
    </location>
</feature>
<dbReference type="InterPro" id="IPR018114">
    <property type="entry name" value="TRYPSIN_HIS"/>
</dbReference>
<dbReference type="Gene3D" id="2.40.10.10">
    <property type="entry name" value="Trypsin-like serine proteases"/>
    <property type="match status" value="2"/>
</dbReference>
<dbReference type="AlphaFoldDB" id="A0A9P0ITX1"/>
<keyword evidence="5" id="KW-0391">Immunity</keyword>
<dbReference type="PROSITE" id="PS00134">
    <property type="entry name" value="TRYPSIN_HIS"/>
    <property type="match status" value="1"/>
</dbReference>
<keyword evidence="12" id="KW-1185">Reference proteome</keyword>
<dbReference type="OrthoDB" id="310030at2759"/>
<dbReference type="PRINTS" id="PR00722">
    <property type="entry name" value="CHYMOTRYPSIN"/>
</dbReference>
<sequence length="335" mass="37471">MISRNLVLLLFILILICNFVQAQEDACTLPDGISQSSCIYLQRCDHFQNQIKQYGGRPPQSVVNDIRAHLCVNPKYVCCPVPPTTTIAPVTMLPIPKITTMYPPPPEEIQFSLEQIRQHQNYRLINANSCGLQTSLRIAKGIKAVINEFPWAVLLGYNDGLGEIVWDCGGNLISEQYVLTAAHCIRRDLEIARLGEHTISTERDCDNFGACTDPVQEIKIEKAIKHPEYGKPENKHDIGLVKLAVLADTTKLNVRTICLPTMEAVEITKVKSRNFTMTGWGKSEFGIKSDVLLKTELQLVESSLCSYKDIFEEKICAGGFNKLHTCRGDSGKTQY</sequence>
<evidence type="ECO:0000256" key="9">
    <source>
        <dbReference type="SAM" id="SignalP"/>
    </source>
</evidence>
<reference evidence="11" key="2">
    <citation type="submission" date="2022-10" db="EMBL/GenBank/DDBJ databases">
        <authorList>
            <consortium name="ENA_rothamsted_submissions"/>
            <consortium name="culmorum"/>
            <person name="King R."/>
        </authorList>
    </citation>
    <scope>NUCLEOTIDE SEQUENCE</scope>
</reference>
<dbReference type="FunFam" id="2.40.10.10:FF:000028">
    <property type="entry name" value="Serine protease easter"/>
    <property type="match status" value="1"/>
</dbReference>
<dbReference type="SUPFAM" id="SSF50494">
    <property type="entry name" value="Trypsin-like serine proteases"/>
    <property type="match status" value="1"/>
</dbReference>
<comment type="similarity">
    <text evidence="8">Belongs to the peptidase S1 family. CLIP subfamily.</text>
</comment>
<keyword evidence="6" id="KW-1015">Disulfide bond</keyword>
<dbReference type="InterPro" id="IPR001314">
    <property type="entry name" value="Peptidase_S1A"/>
</dbReference>
<feature type="domain" description="Peptidase S1" evidence="10">
    <location>
        <begin position="138"/>
        <end position="335"/>
    </location>
</feature>
<evidence type="ECO:0000256" key="8">
    <source>
        <dbReference type="ARBA" id="ARBA00024195"/>
    </source>
</evidence>
<dbReference type="GO" id="GO:0006508">
    <property type="term" value="P:proteolysis"/>
    <property type="evidence" value="ECO:0007669"/>
    <property type="project" value="InterPro"/>
</dbReference>
<dbReference type="PROSITE" id="PS50240">
    <property type="entry name" value="TRYPSIN_DOM"/>
    <property type="match status" value="1"/>
</dbReference>
<keyword evidence="2" id="KW-0964">Secreted</keyword>
<evidence type="ECO:0000256" key="7">
    <source>
        <dbReference type="ARBA" id="ARBA00023180"/>
    </source>
</evidence>
<evidence type="ECO:0000256" key="3">
    <source>
        <dbReference type="ARBA" id="ARBA00022588"/>
    </source>
</evidence>
<keyword evidence="3" id="KW-0399">Innate immunity</keyword>
<evidence type="ECO:0000256" key="6">
    <source>
        <dbReference type="ARBA" id="ARBA00023157"/>
    </source>
</evidence>
<evidence type="ECO:0000313" key="12">
    <source>
        <dbReference type="Proteomes" id="UP001153620"/>
    </source>
</evidence>
<evidence type="ECO:0000256" key="4">
    <source>
        <dbReference type="ARBA" id="ARBA00022729"/>
    </source>
</evidence>
<dbReference type="SMART" id="SM00020">
    <property type="entry name" value="Tryp_SPc"/>
    <property type="match status" value="1"/>
</dbReference>
<dbReference type="InterPro" id="IPR009003">
    <property type="entry name" value="Peptidase_S1_PA"/>
</dbReference>
<keyword evidence="7" id="KW-0325">Glycoprotein</keyword>
<evidence type="ECO:0000256" key="5">
    <source>
        <dbReference type="ARBA" id="ARBA00022859"/>
    </source>
</evidence>
<dbReference type="PANTHER" id="PTHR24256">
    <property type="entry name" value="TRYPTASE-RELATED"/>
    <property type="match status" value="1"/>
</dbReference>
<reference evidence="11" key="1">
    <citation type="submission" date="2022-01" db="EMBL/GenBank/DDBJ databases">
        <authorList>
            <person name="King R."/>
        </authorList>
    </citation>
    <scope>NUCLEOTIDE SEQUENCE</scope>
</reference>
<comment type="subcellular location">
    <subcellularLocation>
        <location evidence="1">Secreted</location>
    </subcellularLocation>
</comment>
<keyword evidence="4 9" id="KW-0732">Signal</keyword>
<accession>A0A9P0ITX1</accession>
<dbReference type="EMBL" id="OU895878">
    <property type="protein sequence ID" value="CAH1717809.1"/>
    <property type="molecule type" value="Genomic_DNA"/>
</dbReference>
<organism evidence="11 12">
    <name type="scientific">Chironomus riparius</name>
    <dbReference type="NCBI Taxonomy" id="315576"/>
    <lineage>
        <taxon>Eukaryota</taxon>
        <taxon>Metazoa</taxon>
        <taxon>Ecdysozoa</taxon>
        <taxon>Arthropoda</taxon>
        <taxon>Hexapoda</taxon>
        <taxon>Insecta</taxon>
        <taxon>Pterygota</taxon>
        <taxon>Neoptera</taxon>
        <taxon>Endopterygota</taxon>
        <taxon>Diptera</taxon>
        <taxon>Nematocera</taxon>
        <taxon>Chironomoidea</taxon>
        <taxon>Chironomidae</taxon>
        <taxon>Chironominae</taxon>
        <taxon>Chironomus</taxon>
    </lineage>
</organism>
<feature type="signal peptide" evidence="9">
    <location>
        <begin position="1"/>
        <end position="22"/>
    </location>
</feature>
<dbReference type="Proteomes" id="UP001153620">
    <property type="component" value="Chromosome 2"/>
</dbReference>
<dbReference type="GO" id="GO:0005576">
    <property type="term" value="C:extracellular region"/>
    <property type="evidence" value="ECO:0007669"/>
    <property type="project" value="UniProtKB-SubCell"/>
</dbReference>
<evidence type="ECO:0000259" key="10">
    <source>
        <dbReference type="PROSITE" id="PS50240"/>
    </source>
</evidence>